<dbReference type="InterPro" id="IPR018357">
    <property type="entry name" value="Hexapep_transf_CS"/>
</dbReference>
<evidence type="ECO:0000256" key="3">
    <source>
        <dbReference type="ARBA" id="ARBA00022556"/>
    </source>
</evidence>
<dbReference type="InterPro" id="IPR011004">
    <property type="entry name" value="Trimer_LpxA-like_sf"/>
</dbReference>
<dbReference type="Proteomes" id="UP000070058">
    <property type="component" value="Unassembled WGS sequence"/>
</dbReference>
<sequence>MATTIHPTAIVEAGAQLGSGCEIMAYAVVRRHCVLGERVVVHPFAVLGGDPQHLDFDPAVASRVEIGSGTVIREHVTVNRATGEGAATRIGAGCFLMATSHVAHDCVLGERVVLANAALLAGHVSVGAHSFLGGGAAVHQFCRIGESVMVAGHASITRDVPHYLMVAERDEAIALNTVGLRRRGVSRAAIAELKRAFEAVFFTAGNIREVAARLRGAVYGAANEEKGDEASRAVDGVPIAALVGMSGFATPEARAFLEFFASGQRGFVRARRQGRASQREQEEEL</sequence>
<dbReference type="PANTHER" id="PTHR43480:SF1">
    <property type="entry name" value="ACYL-[ACYL-CARRIER-PROTEIN]--UDP-N-ACETYLGLUCOSAMINE O-ACYLTRANSFERASE, MITOCHONDRIAL-RELATED"/>
    <property type="match status" value="1"/>
</dbReference>
<dbReference type="InterPro" id="IPR037157">
    <property type="entry name" value="Acetyltransf_C_sf"/>
</dbReference>
<evidence type="ECO:0000256" key="4">
    <source>
        <dbReference type="ARBA" id="ARBA00022679"/>
    </source>
</evidence>
<keyword evidence="4 9" id="KW-0808">Transferase</keyword>
<evidence type="ECO:0000256" key="1">
    <source>
        <dbReference type="ARBA" id="ARBA00022490"/>
    </source>
</evidence>
<dbReference type="GO" id="GO:0009245">
    <property type="term" value="P:lipid A biosynthetic process"/>
    <property type="evidence" value="ECO:0007669"/>
    <property type="project" value="UniProtKB-KW"/>
</dbReference>
<dbReference type="GO" id="GO:0016020">
    <property type="term" value="C:membrane"/>
    <property type="evidence" value="ECO:0007669"/>
    <property type="project" value="GOC"/>
</dbReference>
<dbReference type="InterPro" id="IPR029098">
    <property type="entry name" value="Acetyltransf_C"/>
</dbReference>
<protein>
    <submittedName>
        <fullName evidence="9">Acyl-[acyl-carrier-protein]--UDP-N-acetylglucosamine O-acyltransferase</fullName>
    </submittedName>
</protein>
<gene>
    <name evidence="9" type="ORF">AXK11_01685</name>
</gene>
<comment type="caution">
    <text evidence="9">The sequence shown here is derived from an EMBL/GenBank/DDBJ whole genome shotgun (WGS) entry which is preliminary data.</text>
</comment>
<keyword evidence="7 9" id="KW-0012">Acyltransferase</keyword>
<evidence type="ECO:0000256" key="6">
    <source>
        <dbReference type="ARBA" id="ARBA00023098"/>
    </source>
</evidence>
<dbReference type="OrthoDB" id="9807278at2"/>
<dbReference type="PIRSF" id="PIRSF000456">
    <property type="entry name" value="UDP-GlcNAc_acltr"/>
    <property type="match status" value="1"/>
</dbReference>
<dbReference type="STRING" id="1548207.AXK11_01685"/>
<keyword evidence="10" id="KW-1185">Reference proteome</keyword>
<evidence type="ECO:0000313" key="9">
    <source>
        <dbReference type="EMBL" id="KXU37889.1"/>
    </source>
</evidence>
<dbReference type="PANTHER" id="PTHR43480">
    <property type="entry name" value="ACYL-[ACYL-CARRIER-PROTEIN]--UDP-N-ACETYLGLUCOSAMINE O-ACYLTRANSFERASE"/>
    <property type="match status" value="1"/>
</dbReference>
<dbReference type="AlphaFoldDB" id="A0A139STH6"/>
<keyword evidence="2" id="KW-0444">Lipid biosynthesis</keyword>
<accession>A0A139STH6</accession>
<keyword evidence="5" id="KW-0677">Repeat</keyword>
<keyword evidence="6" id="KW-0443">Lipid metabolism</keyword>
<organism evidence="9 10">
    <name type="scientific">Cephaloticoccus primus</name>
    <dbReference type="NCBI Taxonomy" id="1548207"/>
    <lineage>
        <taxon>Bacteria</taxon>
        <taxon>Pseudomonadati</taxon>
        <taxon>Verrucomicrobiota</taxon>
        <taxon>Opitutia</taxon>
        <taxon>Opitutales</taxon>
        <taxon>Opitutaceae</taxon>
        <taxon>Cephaloticoccus</taxon>
    </lineage>
</organism>
<dbReference type="PROSITE" id="PS00101">
    <property type="entry name" value="HEXAPEP_TRANSFERASES"/>
    <property type="match status" value="1"/>
</dbReference>
<dbReference type="InterPro" id="IPR001451">
    <property type="entry name" value="Hexapep"/>
</dbReference>
<dbReference type="NCBIfam" id="NF003657">
    <property type="entry name" value="PRK05289.1"/>
    <property type="match status" value="1"/>
</dbReference>
<dbReference type="Gene3D" id="2.160.10.10">
    <property type="entry name" value="Hexapeptide repeat proteins"/>
    <property type="match status" value="1"/>
</dbReference>
<proteinExistence type="predicted"/>
<evidence type="ECO:0000256" key="2">
    <source>
        <dbReference type="ARBA" id="ARBA00022516"/>
    </source>
</evidence>
<dbReference type="Pfam" id="PF00132">
    <property type="entry name" value="Hexapep"/>
    <property type="match status" value="2"/>
</dbReference>
<name>A0A139STH6_9BACT</name>
<feature type="domain" description="UDP N-acetylglucosamine O-acyltransferase C-terminal" evidence="8">
    <location>
        <begin position="159"/>
        <end position="267"/>
    </location>
</feature>
<evidence type="ECO:0000259" key="8">
    <source>
        <dbReference type="Pfam" id="PF13720"/>
    </source>
</evidence>
<keyword evidence="1" id="KW-0963">Cytoplasm</keyword>
<evidence type="ECO:0000256" key="7">
    <source>
        <dbReference type="ARBA" id="ARBA00023315"/>
    </source>
</evidence>
<evidence type="ECO:0000313" key="10">
    <source>
        <dbReference type="Proteomes" id="UP000070058"/>
    </source>
</evidence>
<dbReference type="EMBL" id="LSZQ01000011">
    <property type="protein sequence ID" value="KXU37889.1"/>
    <property type="molecule type" value="Genomic_DNA"/>
</dbReference>
<dbReference type="Pfam" id="PF13720">
    <property type="entry name" value="Acetyltransf_11"/>
    <property type="match status" value="1"/>
</dbReference>
<reference evidence="10" key="1">
    <citation type="submission" date="2016-02" db="EMBL/GenBank/DDBJ databases">
        <authorList>
            <person name="Sanders J.G."/>
            <person name="Lin J.Y."/>
            <person name="Wertz J.T."/>
            <person name="Russell J.A."/>
            <person name="Moreau C.S."/>
            <person name="Powell S."/>
        </authorList>
    </citation>
    <scope>NUCLEOTIDE SEQUENCE [LARGE SCALE GENOMIC DNA]</scope>
    <source>
        <strain evidence="10">CAG34</strain>
    </source>
</reference>
<dbReference type="GO" id="GO:0008780">
    <property type="term" value="F:acyl-[acyl-carrier-protein]-UDP-N-acetylglucosamine O-acyltransferase activity"/>
    <property type="evidence" value="ECO:0007669"/>
    <property type="project" value="InterPro"/>
</dbReference>
<evidence type="ECO:0000256" key="5">
    <source>
        <dbReference type="ARBA" id="ARBA00022737"/>
    </source>
</evidence>
<dbReference type="Gene3D" id="1.20.1180.10">
    <property type="entry name" value="Udp N-acetylglucosamine O-acyltransferase, C-terminal domain"/>
    <property type="match status" value="1"/>
</dbReference>
<keyword evidence="3" id="KW-0441">Lipid A biosynthesis</keyword>
<dbReference type="SUPFAM" id="SSF51161">
    <property type="entry name" value="Trimeric LpxA-like enzymes"/>
    <property type="match status" value="1"/>
</dbReference>
<dbReference type="InterPro" id="IPR010137">
    <property type="entry name" value="Lipid_A_LpxA"/>
</dbReference>